<dbReference type="InterPro" id="IPR003187">
    <property type="entry name" value="PLipase_A1"/>
</dbReference>
<reference evidence="21" key="2">
    <citation type="submission" date="2020-09" db="EMBL/GenBank/DDBJ databases">
        <authorList>
            <person name="Sun Q."/>
            <person name="Zhou Y."/>
        </authorList>
    </citation>
    <scope>NUCLEOTIDE SEQUENCE</scope>
    <source>
        <strain evidence="21">CGMCC 1.7086</strain>
    </source>
</reference>
<evidence type="ECO:0000256" key="13">
    <source>
        <dbReference type="ARBA" id="ARBA00022837"/>
    </source>
</evidence>
<comment type="function">
    <text evidence="20">Hydrolysis of phosphatidylcholine with phospholipase A2 (EC 3.1.1.4) and phospholipase A1 (EC 3.1.1.32) activities.</text>
</comment>
<evidence type="ECO:0000256" key="2">
    <source>
        <dbReference type="ARBA" id="ARBA00001604"/>
    </source>
</evidence>
<dbReference type="Proteomes" id="UP000606935">
    <property type="component" value="Unassembled WGS sequence"/>
</dbReference>
<keyword evidence="13 19" id="KW-0106">Calcium</keyword>
<evidence type="ECO:0000256" key="1">
    <source>
        <dbReference type="ARBA" id="ARBA00000111"/>
    </source>
</evidence>
<proteinExistence type="inferred from homology"/>
<comment type="subcellular location">
    <subcellularLocation>
        <location evidence="20">Cell outer membrane</location>
        <topology evidence="20">Multi-pass membrane protein</topology>
    </subcellularLocation>
    <text evidence="20">One of the very few enzymes located there.</text>
</comment>
<dbReference type="PANTHER" id="PTHR40457:SF1">
    <property type="entry name" value="PHOSPHOLIPASE A1"/>
    <property type="match status" value="1"/>
</dbReference>
<evidence type="ECO:0000256" key="14">
    <source>
        <dbReference type="ARBA" id="ARBA00022963"/>
    </source>
</evidence>
<keyword evidence="10 19" id="KW-0479">Metal-binding</keyword>
<evidence type="ECO:0000313" key="21">
    <source>
        <dbReference type="EMBL" id="GGO64283.1"/>
    </source>
</evidence>
<dbReference type="EC" id="3.1.1.32" evidence="5 20"/>
<dbReference type="EC" id="3.1.1.4" evidence="6 20"/>
<feature type="binding site" description="in dimeric form" evidence="19">
    <location>
        <position position="216"/>
    </location>
    <ligand>
        <name>Ca(2+)</name>
        <dbReference type="ChEBI" id="CHEBI:29108"/>
        <label>1</label>
    </ligand>
</feature>
<organism evidence="21 22">
    <name type="scientific">Bowmanella pacifica</name>
    <dbReference type="NCBI Taxonomy" id="502051"/>
    <lineage>
        <taxon>Bacteria</taxon>
        <taxon>Pseudomonadati</taxon>
        <taxon>Pseudomonadota</taxon>
        <taxon>Gammaproteobacteria</taxon>
        <taxon>Alteromonadales</taxon>
        <taxon>Alteromonadaceae</taxon>
        <taxon>Bowmanella</taxon>
    </lineage>
</organism>
<dbReference type="PRINTS" id="PR01486">
    <property type="entry name" value="PHPHLIPASEA1"/>
</dbReference>
<sequence length="302" mass="35129">MTRSCLLILCLIHGTAFSQTTDTETADDTEQTETLVTERLVSDKAALINPYAITQHKPNYLLPFSYQKNPNQLGEDGFSQGNVEHMEAKFQISVKMPIYRPDETSSLEGLYFGFTAKSMWQVYNSEVSKPFRETNYQPEIFYNFDADVKLLGYQFNLAQIGMEHQSNGQNQLRSRSWNRIYGSLLFSDQDSYYYLRAWYRIKEDKKEDPLDPRGDDNPDITHFLGHMEVGYGTQMGNFKLMTMIRNNLKTSDNKGSIELNLTYPINDRYEILLQYFNGYGDSLIDYNRHQQRISLGIQLAYF</sequence>
<evidence type="ECO:0000256" key="6">
    <source>
        <dbReference type="ARBA" id="ARBA00013278"/>
    </source>
</evidence>
<evidence type="ECO:0000256" key="9">
    <source>
        <dbReference type="ARBA" id="ARBA00022692"/>
    </source>
</evidence>
<evidence type="ECO:0000256" key="8">
    <source>
        <dbReference type="ARBA" id="ARBA00022452"/>
    </source>
</evidence>
<evidence type="ECO:0000256" key="11">
    <source>
        <dbReference type="ARBA" id="ARBA00022729"/>
    </source>
</evidence>
<dbReference type="Gene3D" id="2.40.230.10">
    <property type="entry name" value="Phospholipase A1"/>
    <property type="match status" value="1"/>
</dbReference>
<keyword evidence="9" id="KW-0812">Transmembrane</keyword>
<dbReference type="GO" id="GO:0046872">
    <property type="term" value="F:metal ion binding"/>
    <property type="evidence" value="ECO:0007669"/>
    <property type="project" value="UniProtKB-KW"/>
</dbReference>
<dbReference type="RefSeq" id="WP_229701984.1">
    <property type="nucleotide sequence ID" value="NZ_BMLS01000001.1"/>
</dbReference>
<evidence type="ECO:0000256" key="18">
    <source>
        <dbReference type="PIRSR" id="PIRSR603187-1"/>
    </source>
</evidence>
<dbReference type="CDD" id="cd00541">
    <property type="entry name" value="OMPLA"/>
    <property type="match status" value="1"/>
</dbReference>
<protein>
    <recommendedName>
        <fullName evidence="7 20">Phospholipase A1</fullName>
        <ecNumber evidence="5 20">3.1.1.32</ecNumber>
        <ecNumber evidence="6 20">3.1.1.4</ecNumber>
    </recommendedName>
    <alternativeName>
        <fullName evidence="20">Phosphatidylcholine 1-acylhydrolase</fullName>
    </alternativeName>
</protein>
<evidence type="ECO:0000256" key="4">
    <source>
        <dbReference type="ARBA" id="ARBA00011702"/>
    </source>
</evidence>
<dbReference type="GO" id="GO:0004623">
    <property type="term" value="F:phospholipase A2 activity"/>
    <property type="evidence" value="ECO:0007669"/>
    <property type="project" value="UniProtKB-EC"/>
</dbReference>
<evidence type="ECO:0000256" key="17">
    <source>
        <dbReference type="ARBA" id="ARBA00023237"/>
    </source>
</evidence>
<evidence type="ECO:0000256" key="20">
    <source>
        <dbReference type="RuleBase" id="RU366027"/>
    </source>
</evidence>
<dbReference type="SUPFAM" id="SSF56931">
    <property type="entry name" value="Outer membrane phospholipase A (OMPLA)"/>
    <property type="match status" value="1"/>
</dbReference>
<evidence type="ECO:0000256" key="3">
    <source>
        <dbReference type="ARBA" id="ARBA00010525"/>
    </source>
</evidence>
<dbReference type="GO" id="GO:0008970">
    <property type="term" value="F:phospholipase A1 activity"/>
    <property type="evidence" value="ECO:0007669"/>
    <property type="project" value="UniProtKB-EC"/>
</dbReference>
<comment type="cofactor">
    <cofactor evidence="20">
        <name>Ca(2+)</name>
        <dbReference type="ChEBI" id="CHEBI:29108"/>
    </cofactor>
    <text evidence="20">Binds 1 Ca(2+) ion per monomer. In the dimeric form the Ca(2+) is bound by different amino acids with binding of each Ca(2+) shared with ligands coming from each monomer. The Ca(2+) ion may have a role in catalysis.</text>
</comment>
<evidence type="ECO:0000256" key="10">
    <source>
        <dbReference type="ARBA" id="ARBA00022723"/>
    </source>
</evidence>
<dbReference type="EMBL" id="BMLS01000001">
    <property type="protein sequence ID" value="GGO64283.1"/>
    <property type="molecule type" value="Genomic_DNA"/>
</dbReference>
<feature type="active site" description="Nucleophile" evidence="18">
    <location>
        <position position="164"/>
    </location>
</feature>
<keyword evidence="11 20" id="KW-0732">Signal</keyword>
<feature type="binding site" description="in dimeric form" evidence="19">
    <location>
        <position position="174"/>
    </location>
    <ligand>
        <name>Ca(2+)</name>
        <dbReference type="ChEBI" id="CHEBI:29108"/>
        <label>1</label>
    </ligand>
</feature>
<feature type="chain" id="PRO_5038160568" description="Phospholipase A1" evidence="20">
    <location>
        <begin position="19"/>
        <end position="302"/>
    </location>
</feature>
<evidence type="ECO:0000256" key="19">
    <source>
        <dbReference type="PIRSR" id="PIRSR603187-2"/>
    </source>
</evidence>
<name>A0A918DFQ6_9ALTE</name>
<keyword evidence="15 20" id="KW-0443">Lipid metabolism</keyword>
<keyword evidence="14 20" id="KW-0442">Lipid degradation</keyword>
<evidence type="ECO:0000256" key="7">
    <source>
        <dbReference type="ARBA" id="ARBA00021726"/>
    </source>
</evidence>
<comment type="subunit">
    <text evidence="4 20">Homodimer; dimerization is reversible, and the dimeric form is the active one.</text>
</comment>
<dbReference type="GO" id="GO:0009279">
    <property type="term" value="C:cell outer membrane"/>
    <property type="evidence" value="ECO:0007669"/>
    <property type="project" value="UniProtKB-SubCell"/>
</dbReference>
<comment type="catalytic activity">
    <reaction evidence="2 20">
        <text>a 1,2-diacyl-sn-glycero-3-phosphocholine + H2O = a 1-acyl-sn-glycero-3-phosphocholine + a fatty acid + H(+)</text>
        <dbReference type="Rhea" id="RHEA:15801"/>
        <dbReference type="ChEBI" id="CHEBI:15377"/>
        <dbReference type="ChEBI" id="CHEBI:15378"/>
        <dbReference type="ChEBI" id="CHEBI:28868"/>
        <dbReference type="ChEBI" id="CHEBI:57643"/>
        <dbReference type="ChEBI" id="CHEBI:58168"/>
        <dbReference type="EC" id="3.1.1.4"/>
    </reaction>
</comment>
<feature type="signal peptide" evidence="20">
    <location>
        <begin position="1"/>
        <end position="18"/>
    </location>
</feature>
<feature type="binding site" description="in dimeric form" evidence="19">
    <location>
        <position position="128"/>
    </location>
    <ligand>
        <name>Ca(2+)</name>
        <dbReference type="ChEBI" id="CHEBI:29108"/>
        <label>1</label>
    </ligand>
</feature>
<dbReference type="AlphaFoldDB" id="A0A918DFQ6"/>
<keyword evidence="17 20" id="KW-0998">Cell outer membrane</keyword>
<evidence type="ECO:0000256" key="16">
    <source>
        <dbReference type="ARBA" id="ARBA00023136"/>
    </source>
</evidence>
<dbReference type="InterPro" id="IPR036541">
    <property type="entry name" value="PLipase_A1_sf"/>
</dbReference>
<comment type="catalytic activity">
    <reaction evidence="1 20">
        <text>a 1,2-diacyl-sn-glycero-3-phosphocholine + H2O = a 2-acyl-sn-glycero-3-phosphocholine + a fatty acid + H(+)</text>
        <dbReference type="Rhea" id="RHEA:18689"/>
        <dbReference type="ChEBI" id="CHEBI:15377"/>
        <dbReference type="ChEBI" id="CHEBI:15378"/>
        <dbReference type="ChEBI" id="CHEBI:28868"/>
        <dbReference type="ChEBI" id="CHEBI:57643"/>
        <dbReference type="ChEBI" id="CHEBI:57875"/>
        <dbReference type="EC" id="3.1.1.32"/>
    </reaction>
</comment>
<comment type="caution">
    <text evidence="21">The sequence shown here is derived from an EMBL/GenBank/DDBJ whole genome shotgun (WGS) entry which is preliminary data.</text>
</comment>
<dbReference type="Pfam" id="PF02253">
    <property type="entry name" value="PLA1"/>
    <property type="match status" value="1"/>
</dbReference>
<dbReference type="GO" id="GO:0016042">
    <property type="term" value="P:lipid catabolic process"/>
    <property type="evidence" value="ECO:0007669"/>
    <property type="project" value="UniProtKB-KW"/>
</dbReference>
<comment type="similarity">
    <text evidence="3 20">Belongs to the phospholipase A1 family.</text>
</comment>
<reference evidence="21" key="1">
    <citation type="journal article" date="2014" name="Int. J. Syst. Evol. Microbiol.">
        <title>Complete genome sequence of Corynebacterium casei LMG S-19264T (=DSM 44701T), isolated from a smear-ripened cheese.</title>
        <authorList>
            <consortium name="US DOE Joint Genome Institute (JGI-PGF)"/>
            <person name="Walter F."/>
            <person name="Albersmeier A."/>
            <person name="Kalinowski J."/>
            <person name="Ruckert C."/>
        </authorList>
    </citation>
    <scope>NUCLEOTIDE SEQUENCE</scope>
    <source>
        <strain evidence="21">CGMCC 1.7086</strain>
    </source>
</reference>
<keyword evidence="22" id="KW-1185">Reference proteome</keyword>
<keyword evidence="8" id="KW-1134">Transmembrane beta strand</keyword>
<keyword evidence="12 20" id="KW-0378">Hydrolase</keyword>
<dbReference type="PANTHER" id="PTHR40457">
    <property type="entry name" value="PHOSPHOLIPASE A1"/>
    <property type="match status" value="1"/>
</dbReference>
<keyword evidence="16" id="KW-0472">Membrane</keyword>
<evidence type="ECO:0000313" key="22">
    <source>
        <dbReference type="Proteomes" id="UP000606935"/>
    </source>
</evidence>
<evidence type="ECO:0000256" key="5">
    <source>
        <dbReference type="ARBA" id="ARBA00013179"/>
    </source>
</evidence>
<feature type="active site" description="Nucleophile" evidence="18">
    <location>
        <position position="166"/>
    </location>
</feature>
<evidence type="ECO:0000256" key="12">
    <source>
        <dbReference type="ARBA" id="ARBA00022801"/>
    </source>
</evidence>
<accession>A0A918DFQ6</accession>
<gene>
    <name evidence="21" type="ORF">GCM10010982_03310</name>
</gene>
<evidence type="ECO:0000256" key="15">
    <source>
        <dbReference type="ARBA" id="ARBA00023098"/>
    </source>
</evidence>